<dbReference type="AlphaFoldDB" id="A0A366EZG1"/>
<dbReference type="GO" id="GO:0005886">
    <property type="term" value="C:plasma membrane"/>
    <property type="evidence" value="ECO:0007669"/>
    <property type="project" value="UniProtKB-SubCell"/>
</dbReference>
<evidence type="ECO:0000256" key="7">
    <source>
        <dbReference type="SAM" id="Phobius"/>
    </source>
</evidence>
<evidence type="ECO:0000256" key="6">
    <source>
        <dbReference type="ARBA" id="ARBA00023136"/>
    </source>
</evidence>
<reference evidence="9 10" key="1">
    <citation type="submission" date="2018-06" db="EMBL/GenBank/DDBJ databases">
        <title>Freshwater and sediment microbial communities from various areas in North America, analyzing microbe dynamics in response to fracking.</title>
        <authorList>
            <person name="Lamendella R."/>
        </authorList>
    </citation>
    <scope>NUCLEOTIDE SEQUENCE [LARGE SCALE GENOMIC DNA]</scope>
    <source>
        <strain evidence="9 10">97B</strain>
    </source>
</reference>
<keyword evidence="2" id="KW-1003">Cell membrane</keyword>
<gene>
    <name evidence="9" type="ORF">DET59_101100</name>
</gene>
<dbReference type="EMBL" id="QNRJ01000001">
    <property type="protein sequence ID" value="RBP07734.1"/>
    <property type="molecule type" value="Genomic_DNA"/>
</dbReference>
<dbReference type="PANTHER" id="PTHR14969">
    <property type="entry name" value="SPHINGOSINE-1-PHOSPHATE PHOSPHOHYDROLASE"/>
    <property type="match status" value="1"/>
</dbReference>
<evidence type="ECO:0000256" key="2">
    <source>
        <dbReference type="ARBA" id="ARBA00022475"/>
    </source>
</evidence>
<comment type="caution">
    <text evidence="9">The sequence shown here is derived from an EMBL/GenBank/DDBJ whole genome shotgun (WGS) entry which is preliminary data.</text>
</comment>
<evidence type="ECO:0000313" key="10">
    <source>
        <dbReference type="Proteomes" id="UP000252118"/>
    </source>
</evidence>
<feature type="domain" description="Phosphatidic acid phosphatase type 2/haloperoxidase" evidence="8">
    <location>
        <begin position="62"/>
        <end position="171"/>
    </location>
</feature>
<feature type="transmembrane region" description="Helical" evidence="7">
    <location>
        <begin position="156"/>
        <end position="174"/>
    </location>
</feature>
<evidence type="ECO:0000256" key="4">
    <source>
        <dbReference type="ARBA" id="ARBA00022801"/>
    </source>
</evidence>
<keyword evidence="5 7" id="KW-1133">Transmembrane helix</keyword>
<dbReference type="PANTHER" id="PTHR14969:SF62">
    <property type="entry name" value="DECAPRENYLPHOSPHORYL-5-PHOSPHORIBOSE PHOSPHATASE RV3807C-RELATED"/>
    <property type="match status" value="1"/>
</dbReference>
<dbReference type="Pfam" id="PF01569">
    <property type="entry name" value="PAP2"/>
    <property type="match status" value="1"/>
</dbReference>
<dbReference type="GO" id="GO:0016787">
    <property type="term" value="F:hydrolase activity"/>
    <property type="evidence" value="ECO:0007669"/>
    <property type="project" value="UniProtKB-KW"/>
</dbReference>
<dbReference type="InterPro" id="IPR036938">
    <property type="entry name" value="PAP2/HPO_sf"/>
</dbReference>
<organism evidence="9 10">
    <name type="scientific">Rossellomorea aquimaris</name>
    <dbReference type="NCBI Taxonomy" id="189382"/>
    <lineage>
        <taxon>Bacteria</taxon>
        <taxon>Bacillati</taxon>
        <taxon>Bacillota</taxon>
        <taxon>Bacilli</taxon>
        <taxon>Bacillales</taxon>
        <taxon>Bacillaceae</taxon>
        <taxon>Rossellomorea</taxon>
    </lineage>
</organism>
<dbReference type="RefSeq" id="WP_113967642.1">
    <property type="nucleotide sequence ID" value="NZ_QNRJ01000001.1"/>
</dbReference>
<dbReference type="SUPFAM" id="SSF48317">
    <property type="entry name" value="Acid phosphatase/Vanadium-dependent haloperoxidase"/>
    <property type="match status" value="1"/>
</dbReference>
<sequence>MDRMLTRFQKVDDFLFYRINGSKQLYRSFFGYVTHLGGARFTVASVLILFFLSQYYPQMLRTVMAAMITLCISHVIMSITKRLVKRIRPYLTLPDARIHGYEFKDHSFPSGHSTAIFSISIPFMIQYPPTMLILFPISWLVGYSRVILGVHYPSDVLAGAFLAFATTLMVLLFLG</sequence>
<evidence type="ECO:0000259" key="8">
    <source>
        <dbReference type="SMART" id="SM00014"/>
    </source>
</evidence>
<comment type="subcellular location">
    <subcellularLocation>
        <location evidence="1">Cell membrane</location>
        <topology evidence="1">Multi-pass membrane protein</topology>
    </subcellularLocation>
</comment>
<keyword evidence="4" id="KW-0378">Hydrolase</keyword>
<dbReference type="OrthoDB" id="9789113at2"/>
<evidence type="ECO:0000256" key="5">
    <source>
        <dbReference type="ARBA" id="ARBA00022989"/>
    </source>
</evidence>
<evidence type="ECO:0000256" key="1">
    <source>
        <dbReference type="ARBA" id="ARBA00004651"/>
    </source>
</evidence>
<evidence type="ECO:0000256" key="3">
    <source>
        <dbReference type="ARBA" id="ARBA00022692"/>
    </source>
</evidence>
<evidence type="ECO:0000313" key="9">
    <source>
        <dbReference type="EMBL" id="RBP07734.1"/>
    </source>
</evidence>
<dbReference type="InterPro" id="IPR000326">
    <property type="entry name" value="PAP2/HPO"/>
</dbReference>
<keyword evidence="3 7" id="KW-0812">Transmembrane</keyword>
<feature type="transmembrane region" description="Helical" evidence="7">
    <location>
        <begin position="59"/>
        <end position="79"/>
    </location>
</feature>
<keyword evidence="6 7" id="KW-0472">Membrane</keyword>
<dbReference type="Gene3D" id="1.20.144.10">
    <property type="entry name" value="Phosphatidic acid phosphatase type 2/haloperoxidase"/>
    <property type="match status" value="2"/>
</dbReference>
<feature type="transmembrane region" description="Helical" evidence="7">
    <location>
        <begin position="29"/>
        <end position="53"/>
    </location>
</feature>
<protein>
    <submittedName>
        <fullName evidence="9">Undecaprenyl-diphosphatase</fullName>
    </submittedName>
</protein>
<accession>A0A366EZG1</accession>
<proteinExistence type="predicted"/>
<name>A0A366EZG1_9BACI</name>
<dbReference type="SMART" id="SM00014">
    <property type="entry name" value="acidPPc"/>
    <property type="match status" value="1"/>
</dbReference>
<dbReference type="Proteomes" id="UP000252118">
    <property type="component" value="Unassembled WGS sequence"/>
</dbReference>